<accession>A0ACC5RPD8</accession>
<evidence type="ECO:0000313" key="1">
    <source>
        <dbReference type="EMBL" id="MBK4726515.1"/>
    </source>
</evidence>
<proteinExistence type="predicted"/>
<dbReference type="EMBL" id="JAEOXF010000009">
    <property type="protein sequence ID" value="MBK4726515.1"/>
    <property type="molecule type" value="Genomic_DNA"/>
</dbReference>
<protein>
    <submittedName>
        <fullName evidence="1">Cytochrome c</fullName>
    </submittedName>
</protein>
<keyword evidence="2" id="KW-1185">Reference proteome</keyword>
<evidence type="ECO:0000313" key="2">
    <source>
        <dbReference type="Proteomes" id="UP000633731"/>
    </source>
</evidence>
<dbReference type="Proteomes" id="UP000633731">
    <property type="component" value="Unassembled WGS sequence"/>
</dbReference>
<name>A0ACC5RPD8_ENTAG</name>
<organism evidence="1 2">
    <name type="scientific">Enterobacter agglomerans</name>
    <name type="common">Erwinia herbicola</name>
    <name type="synonym">Pantoea agglomerans</name>
    <dbReference type="NCBI Taxonomy" id="549"/>
    <lineage>
        <taxon>Bacteria</taxon>
        <taxon>Pseudomonadati</taxon>
        <taxon>Pseudomonadota</taxon>
        <taxon>Gammaproteobacteria</taxon>
        <taxon>Enterobacterales</taxon>
        <taxon>Erwiniaceae</taxon>
        <taxon>Pantoea</taxon>
        <taxon>Pantoea agglomerans group</taxon>
    </lineage>
</organism>
<gene>
    <name evidence="1" type="ORF">JJL49_14865</name>
</gene>
<comment type="caution">
    <text evidence="1">The sequence shown here is derived from an EMBL/GenBank/DDBJ whole genome shotgun (WGS) entry which is preliminary data.</text>
</comment>
<reference evidence="1" key="1">
    <citation type="submission" date="2021-01" db="EMBL/GenBank/DDBJ databases">
        <title>Draft genome of Pantoea agglomerans Eh 335.</title>
        <authorList>
            <person name="Emsley S.A."/>
            <person name="Oline D.K."/>
            <person name="Saw J.H."/>
            <person name="Ushijima B."/>
            <person name="Videau P."/>
            <person name="Koyack M.J."/>
        </authorList>
    </citation>
    <scope>NUCLEOTIDE SEQUENCE</scope>
    <source>
        <strain evidence="1">Eh 335</strain>
    </source>
</reference>
<sequence>MIRKNKWLRMSAGTILALVVAGAIFSLQPEIAPISPPDAAQFSVGSISRGKTLAALGDCSACHTRPGGVTNSGGLAMDTPFGTIYTSNITPDLTSGIGSWSYPAFRRAMRYGIDRRGHYLYPAFPYTSFTQVSNDDLQDLYAFLMTQPAVSYRPPETQLSFPFSIRQGMAAWNWLFLRPGENTPDPQQSAMWNRGAYLAGGLGHCSACHSPRNLAAAEKHGSDALSGGVAEGWIAPALNDRSPAPVAWDEVQLQRYLRTGYSPEHGVAAGPMGPVIAGGLSQQSDEDLQALAHWLVSFQPPTVSQADELTARAEQRSQRLDSAGARLYSGSCMVCHSQQKGPQLLGVRPSLALNSNLYTATPDNLIRIVLDGISHPATRDLGTMPGFRHQLSDHQIATLLNWLRTDFAGQTPWIDLENKVADIRQQDHGAE</sequence>